<dbReference type="InterPro" id="IPR053710">
    <property type="entry name" value="Arylamine_NAT_domain_sf"/>
</dbReference>
<comment type="similarity">
    <text evidence="1 2">Belongs to the arylamine N-acetyltransferase family.</text>
</comment>
<dbReference type="GO" id="GO:0016407">
    <property type="term" value="F:acetyltransferase activity"/>
    <property type="evidence" value="ECO:0007669"/>
    <property type="project" value="InterPro"/>
</dbReference>
<dbReference type="OrthoDB" id="10260017at2759"/>
<dbReference type="InterPro" id="IPR038765">
    <property type="entry name" value="Papain-like_cys_pep_sf"/>
</dbReference>
<proteinExistence type="inferred from homology"/>
<name>A0A8H3EMU0_9LECA</name>
<dbReference type="PANTHER" id="PTHR11786">
    <property type="entry name" value="N-HYDROXYARYLAMINE O-ACETYLTRANSFERASE"/>
    <property type="match status" value="1"/>
</dbReference>
<evidence type="ECO:0000313" key="4">
    <source>
        <dbReference type="Proteomes" id="UP000664169"/>
    </source>
</evidence>
<keyword evidence="2" id="KW-0012">Acyltransferase</keyword>
<dbReference type="InterPro" id="IPR001447">
    <property type="entry name" value="Arylamine_N-AcTrfase"/>
</dbReference>
<dbReference type="Gene3D" id="3.30.2140.20">
    <property type="match status" value="1"/>
</dbReference>
<protein>
    <recommendedName>
        <fullName evidence="5">Arylamine N-acetyltransferase</fullName>
    </recommendedName>
</protein>
<dbReference type="PANTHER" id="PTHR11786:SF0">
    <property type="entry name" value="ARYLAMINE N-ACETYLTRANSFERASE 4-RELATED"/>
    <property type="match status" value="1"/>
</dbReference>
<comment type="caution">
    <text evidence="3">The sequence shown here is derived from an EMBL/GenBank/DDBJ whole genome shotgun (WGS) entry which is preliminary data.</text>
</comment>
<dbReference type="SUPFAM" id="SSF54001">
    <property type="entry name" value="Cysteine proteinases"/>
    <property type="match status" value="1"/>
</dbReference>
<evidence type="ECO:0000313" key="3">
    <source>
        <dbReference type="EMBL" id="CAF9909541.1"/>
    </source>
</evidence>
<keyword evidence="2" id="KW-0808">Transferase</keyword>
<evidence type="ECO:0000256" key="1">
    <source>
        <dbReference type="ARBA" id="ARBA00006547"/>
    </source>
</evidence>
<dbReference type="Proteomes" id="UP000664169">
    <property type="component" value="Unassembled WGS sequence"/>
</dbReference>
<dbReference type="PRINTS" id="PR01543">
    <property type="entry name" value="ANATRNSFRASE"/>
</dbReference>
<evidence type="ECO:0008006" key="5">
    <source>
        <dbReference type="Google" id="ProtNLM"/>
    </source>
</evidence>
<reference evidence="3" key="1">
    <citation type="submission" date="2021-03" db="EMBL/GenBank/DDBJ databases">
        <authorList>
            <person name="Tagirdzhanova G."/>
        </authorList>
    </citation>
    <scope>NUCLEOTIDE SEQUENCE</scope>
</reference>
<dbReference type="EMBL" id="CAJPDQ010000005">
    <property type="protein sequence ID" value="CAF9909541.1"/>
    <property type="molecule type" value="Genomic_DNA"/>
</dbReference>
<sequence length="304" mass="34917">MASKAKRITYSESQLEQYYERIALPTSRRLSSVTALNGKDQLDYLTVLLKHHVIRVPFENLVQHYSWHRVINTDALHVFRKIMGQTGRGGYCMEANVLFHTVLLSLGFKCYTAQGRVRIDDSWSPLGHLVNLVTIGNTKYLCAVGFGKNEPLQPIALEHGHMLSQIRPAQSRLVYQTIDEFLSDSKVWIHRGRANEQAEWETLYCFTDLEVMPSDIESLNYSPWIGRNSFFTRTETGAEHVEGHEIDGILVMFNNQLTWTRNGKTLIESTFKSENERIEALRRYWGIEIDVVDHKAIEGTITAI</sequence>
<keyword evidence="4" id="KW-1185">Reference proteome</keyword>
<organism evidence="3 4">
    <name type="scientific">Gomphillus americanus</name>
    <dbReference type="NCBI Taxonomy" id="1940652"/>
    <lineage>
        <taxon>Eukaryota</taxon>
        <taxon>Fungi</taxon>
        <taxon>Dikarya</taxon>
        <taxon>Ascomycota</taxon>
        <taxon>Pezizomycotina</taxon>
        <taxon>Lecanoromycetes</taxon>
        <taxon>OSLEUM clade</taxon>
        <taxon>Ostropomycetidae</taxon>
        <taxon>Ostropales</taxon>
        <taxon>Graphidaceae</taxon>
        <taxon>Gomphilloideae</taxon>
        <taxon>Gomphillus</taxon>
    </lineage>
</organism>
<dbReference type="Pfam" id="PF00797">
    <property type="entry name" value="Acetyltransf_2"/>
    <property type="match status" value="1"/>
</dbReference>
<dbReference type="AlphaFoldDB" id="A0A8H3EMU0"/>
<evidence type="ECO:0000256" key="2">
    <source>
        <dbReference type="RuleBase" id="RU003452"/>
    </source>
</evidence>
<gene>
    <name evidence="3" type="ORF">GOMPHAMPRED_006795</name>
</gene>
<accession>A0A8H3EMU0</accession>